<proteinExistence type="predicted"/>
<dbReference type="RefSeq" id="XP_031809789.1">
    <property type="nucleotide sequence ID" value="XM_031953929.1"/>
</dbReference>
<dbReference type="InterPro" id="IPR018490">
    <property type="entry name" value="cNMP-bd_dom_sf"/>
</dbReference>
<evidence type="ECO:0000313" key="9">
    <source>
        <dbReference type="Ensembl" id="ENSSHAP00000001463.2"/>
    </source>
</evidence>
<comment type="function">
    <text evidence="6">Essential for male fertility. Plays an important role in spermatogenesis and regulates sperm motility by controlling the development of the flagellar bending of sperm.</text>
</comment>
<dbReference type="PANTHER" id="PTHR23011">
    <property type="entry name" value="CYCLIC NUCLEOTIDE-BINDING DOMAIN CONTAINING PROTEIN"/>
    <property type="match status" value="1"/>
</dbReference>
<evidence type="ECO:0000256" key="4">
    <source>
        <dbReference type="ARBA" id="ARBA00022741"/>
    </source>
</evidence>
<dbReference type="SMART" id="SM00100">
    <property type="entry name" value="cNMP"/>
    <property type="match status" value="1"/>
</dbReference>
<dbReference type="GO" id="GO:0007283">
    <property type="term" value="P:spermatogenesis"/>
    <property type="evidence" value="ECO:0007669"/>
    <property type="project" value="TreeGrafter"/>
</dbReference>
<evidence type="ECO:0000256" key="6">
    <source>
        <dbReference type="ARBA" id="ARBA00059651"/>
    </source>
</evidence>
<dbReference type="InterPro" id="IPR014710">
    <property type="entry name" value="RmlC-like_jellyroll"/>
</dbReference>
<reference evidence="9" key="2">
    <citation type="submission" date="2025-08" db="UniProtKB">
        <authorList>
            <consortium name="Ensembl"/>
        </authorList>
    </citation>
    <scope>IDENTIFICATION</scope>
</reference>
<dbReference type="InParanoid" id="G3VE59"/>
<dbReference type="Ensembl" id="ENSSHAT00000001479.2">
    <property type="protein sequence ID" value="ENSSHAP00000001463.2"/>
    <property type="gene ID" value="ENSSHAG00000001304.2"/>
</dbReference>
<dbReference type="GO" id="GO:0005829">
    <property type="term" value="C:cytosol"/>
    <property type="evidence" value="ECO:0007669"/>
    <property type="project" value="UniProtKB-SubCell"/>
</dbReference>
<dbReference type="FunFam" id="2.60.120.10:FF:000083">
    <property type="entry name" value="Cyclic nucleotide binding domain containing 2"/>
    <property type="match status" value="1"/>
</dbReference>
<dbReference type="InterPro" id="IPR000595">
    <property type="entry name" value="cNMP-bd_dom"/>
</dbReference>
<accession>G3VE59</accession>
<dbReference type="Proteomes" id="UP000007648">
    <property type="component" value="Unassembled WGS sequence"/>
</dbReference>
<dbReference type="eggNOG" id="KOG1113">
    <property type="taxonomic scope" value="Eukaryota"/>
</dbReference>
<dbReference type="PROSITE" id="PS50042">
    <property type="entry name" value="CNMP_BINDING_3"/>
    <property type="match status" value="1"/>
</dbReference>
<evidence type="ECO:0000256" key="5">
    <source>
        <dbReference type="ARBA" id="ARBA00023149"/>
    </source>
</evidence>
<evidence type="ECO:0000256" key="3">
    <source>
        <dbReference type="ARBA" id="ARBA00022566"/>
    </source>
</evidence>
<comment type="subcellular location">
    <subcellularLocation>
        <location evidence="1">Cytoplasm</location>
        <location evidence="1">Cytosol</location>
    </subcellularLocation>
</comment>
<dbReference type="KEGG" id="shr:100927826"/>
<keyword evidence="5" id="KW-0114">cAMP</keyword>
<sequence length="596" mass="69552">MEKKNHRVSWKTLKEERGNTSKKFSRVVKKIIIMLRVCKIFRQGLHGFRECQIMQVAEKEKPIFTAWDKRKQAKMTFNYTDFFFEQEHFPRRGIEITQKRPEWRAESEIYSLCNFLRGLKSFWNYSLRVQLLLAKVVRYERFGRRRVIFKKGHKGNSFYFIYLGTVAMTSDEDGSSAFLDAHPDLLSKGSSFGEMALLTGCDRIATVVCMEDTELLVVDKEDFFGCGIDEEVKEEFQVRFNFFRDHNLFKTWSYKALSTVASHCKVEKFPFGQVISRNVTDSGFIMFVTEGLCDVIRLVDLSTCISYYKWIWKHLTPVDQSLLDTKNFEKSSRKRFRDFQIESYPIMDFSNLKMAYMEKIRQKEKADSLKDDKDNPTEELNSQNKYFWIGSNSSPVSCAMVMTEFGPLPQEAVVGVYVKIHTLEPGGILGLHQHLIPDNLQDKRSMILVSRGTTIIRLRKDIFDEFIDSETKGKLKDLQITYPRDNIICQKILSENSWNVFRKDLLKLLTKFPPYEMFTAFRVRKKCFYSPLSGILDLKNLGKEPRGSYPIFNATADSPPKTILPPLRLIEGISAPRYQLKELMPTYKIPGIFFES</sequence>
<name>G3VE59_SARHA</name>
<dbReference type="AlphaFoldDB" id="G3VE59"/>
<dbReference type="FunCoup" id="G3VE59">
    <property type="interactions" value="66"/>
</dbReference>
<dbReference type="Gene3D" id="2.60.120.10">
    <property type="entry name" value="Jelly Rolls"/>
    <property type="match status" value="2"/>
</dbReference>
<dbReference type="PANTHER" id="PTHR23011:SF43">
    <property type="entry name" value="CYCLIC NUCLEOTIDE-BINDING DOMAIN-CONTAINING PROTEIN 2"/>
    <property type="match status" value="1"/>
</dbReference>
<evidence type="ECO:0000256" key="2">
    <source>
        <dbReference type="ARBA" id="ARBA00022490"/>
    </source>
</evidence>
<dbReference type="SUPFAM" id="SSF51206">
    <property type="entry name" value="cAMP-binding domain-like"/>
    <property type="match status" value="2"/>
</dbReference>
<dbReference type="GO" id="GO:0030552">
    <property type="term" value="F:cAMP binding"/>
    <property type="evidence" value="ECO:0007669"/>
    <property type="project" value="UniProtKB-KW"/>
</dbReference>
<dbReference type="HOGENOM" id="CLU_033437_0_0_1"/>
<keyword evidence="4" id="KW-0547">Nucleotide-binding</keyword>
<protein>
    <recommendedName>
        <fullName evidence="7">Cyclic nucleotide-binding domain-containing protein 2</fullName>
    </recommendedName>
</protein>
<evidence type="ECO:0000313" key="10">
    <source>
        <dbReference type="Proteomes" id="UP000007648"/>
    </source>
</evidence>
<reference evidence="9" key="3">
    <citation type="submission" date="2025-09" db="UniProtKB">
        <authorList>
            <consortium name="Ensembl"/>
        </authorList>
    </citation>
    <scope>IDENTIFICATION</scope>
</reference>
<dbReference type="STRING" id="9305.ENSSHAP00000001463"/>
<feature type="domain" description="Cyclic nucleotide-binding" evidence="8">
    <location>
        <begin position="133"/>
        <end position="223"/>
    </location>
</feature>
<dbReference type="GeneID" id="100927826"/>
<organism evidence="9 10">
    <name type="scientific">Sarcophilus harrisii</name>
    <name type="common">Tasmanian devil</name>
    <name type="synonym">Sarcophilus laniarius</name>
    <dbReference type="NCBI Taxonomy" id="9305"/>
    <lineage>
        <taxon>Eukaryota</taxon>
        <taxon>Metazoa</taxon>
        <taxon>Chordata</taxon>
        <taxon>Craniata</taxon>
        <taxon>Vertebrata</taxon>
        <taxon>Euteleostomi</taxon>
        <taxon>Mammalia</taxon>
        <taxon>Metatheria</taxon>
        <taxon>Dasyuromorphia</taxon>
        <taxon>Dasyuridae</taxon>
        <taxon>Sarcophilus</taxon>
    </lineage>
</organism>
<dbReference type="CTD" id="140894"/>
<evidence type="ECO:0000256" key="1">
    <source>
        <dbReference type="ARBA" id="ARBA00004514"/>
    </source>
</evidence>
<dbReference type="GeneTree" id="ENSGT00390000003964"/>
<keyword evidence="2" id="KW-0963">Cytoplasm</keyword>
<gene>
    <name evidence="9" type="primary">CNBD2</name>
</gene>
<reference evidence="9 10" key="1">
    <citation type="journal article" date="2011" name="Proc. Natl. Acad. Sci. U.S.A.">
        <title>Genetic diversity and population structure of the endangered marsupial Sarcophilus harrisii (Tasmanian devil).</title>
        <authorList>
            <person name="Miller W."/>
            <person name="Hayes V.M."/>
            <person name="Ratan A."/>
            <person name="Petersen D.C."/>
            <person name="Wittekindt N.E."/>
            <person name="Miller J."/>
            <person name="Walenz B."/>
            <person name="Knight J."/>
            <person name="Qi J."/>
            <person name="Zhao F."/>
            <person name="Wang Q."/>
            <person name="Bedoya-Reina O.C."/>
            <person name="Katiyar N."/>
            <person name="Tomsho L.P."/>
            <person name="Kasson L.M."/>
            <person name="Hardie R.A."/>
            <person name="Woodbridge P."/>
            <person name="Tindall E.A."/>
            <person name="Bertelsen M.F."/>
            <person name="Dixon D."/>
            <person name="Pyecroft S."/>
            <person name="Helgen K.M."/>
            <person name="Lesk A.M."/>
            <person name="Pringle T.H."/>
            <person name="Patterson N."/>
            <person name="Zhang Y."/>
            <person name="Kreiss A."/>
            <person name="Woods G.M."/>
            <person name="Jones M.E."/>
            <person name="Schuster S.C."/>
        </authorList>
    </citation>
    <scope>NUCLEOTIDE SEQUENCE [LARGE SCALE GENOMIC DNA]</scope>
</reference>
<keyword evidence="10" id="KW-1185">Reference proteome</keyword>
<evidence type="ECO:0000259" key="8">
    <source>
        <dbReference type="PROSITE" id="PS50042"/>
    </source>
</evidence>
<dbReference type="CDD" id="cd00038">
    <property type="entry name" value="CAP_ED"/>
    <property type="match status" value="1"/>
</dbReference>
<dbReference type="Pfam" id="PF00027">
    <property type="entry name" value="cNMP_binding"/>
    <property type="match status" value="1"/>
</dbReference>
<dbReference type="OrthoDB" id="166212at2759"/>
<evidence type="ECO:0000256" key="7">
    <source>
        <dbReference type="ARBA" id="ARBA00072573"/>
    </source>
</evidence>
<keyword evidence="3" id="KW-0116">cAMP-binding</keyword>